<evidence type="ECO:0000313" key="8">
    <source>
        <dbReference type="Proteomes" id="UP000827284"/>
    </source>
</evidence>
<dbReference type="Gene3D" id="3.50.50.60">
    <property type="entry name" value="FAD/NAD(P)-binding domain"/>
    <property type="match status" value="1"/>
</dbReference>
<keyword evidence="4" id="KW-0560">Oxidoreductase</keyword>
<feature type="domain" description="FAD-binding" evidence="6">
    <location>
        <begin position="302"/>
        <end position="379"/>
    </location>
</feature>
<keyword evidence="2" id="KW-0285">Flavoprotein</keyword>
<evidence type="ECO:0000256" key="5">
    <source>
        <dbReference type="SAM" id="Phobius"/>
    </source>
</evidence>
<evidence type="ECO:0000313" key="7">
    <source>
        <dbReference type="EMBL" id="GJJ71387.1"/>
    </source>
</evidence>
<dbReference type="InterPro" id="IPR050562">
    <property type="entry name" value="FAD_mOase_fung"/>
</dbReference>
<dbReference type="AlphaFoldDB" id="A0A9P3H7Y2"/>
<dbReference type="Proteomes" id="UP000827284">
    <property type="component" value="Unassembled WGS sequence"/>
</dbReference>
<reference evidence="7" key="2">
    <citation type="journal article" date="2022" name="Microbiol. Resour. Announc.">
        <title>Whole-Genome Sequence of Entomortierella parvispora E1425, a Mucoromycotan Fungus Associated with Burkholderiaceae-Related Endosymbiotic Bacteria.</title>
        <authorList>
            <person name="Herlambang A."/>
            <person name="Guo Y."/>
            <person name="Takashima Y."/>
            <person name="Narisawa K."/>
            <person name="Ohta H."/>
            <person name="Nishizawa T."/>
        </authorList>
    </citation>
    <scope>NUCLEOTIDE SEQUENCE</scope>
    <source>
        <strain evidence="7">E1425</strain>
    </source>
</reference>
<keyword evidence="8" id="KW-1185">Reference proteome</keyword>
<reference evidence="7" key="1">
    <citation type="submission" date="2021-11" db="EMBL/GenBank/DDBJ databases">
        <authorList>
            <person name="Herlambang A."/>
            <person name="Guo Y."/>
            <person name="Takashima Y."/>
            <person name="Nishizawa T."/>
        </authorList>
    </citation>
    <scope>NUCLEOTIDE SEQUENCE</scope>
    <source>
        <strain evidence="7">E1425</strain>
    </source>
</reference>
<feature type="transmembrane region" description="Helical" evidence="5">
    <location>
        <begin position="42"/>
        <end position="60"/>
    </location>
</feature>
<accession>A0A9P3H7Y2</accession>
<feature type="transmembrane region" description="Helical" evidence="5">
    <location>
        <begin position="12"/>
        <end position="30"/>
    </location>
</feature>
<comment type="caution">
    <text evidence="7">The sequence shown here is derived from an EMBL/GenBank/DDBJ whole genome shotgun (WGS) entry which is preliminary data.</text>
</comment>
<name>A0A9P3H7Y2_9FUNG</name>
<keyword evidence="5" id="KW-1133">Transmembrane helix</keyword>
<keyword evidence="5" id="KW-0812">Transmembrane</keyword>
<dbReference type="GO" id="GO:0004497">
    <property type="term" value="F:monooxygenase activity"/>
    <property type="evidence" value="ECO:0007669"/>
    <property type="project" value="InterPro"/>
</dbReference>
<evidence type="ECO:0000259" key="6">
    <source>
        <dbReference type="Pfam" id="PF01494"/>
    </source>
</evidence>
<keyword evidence="5" id="KW-0472">Membrane</keyword>
<protein>
    <recommendedName>
        <fullName evidence="6">FAD-binding domain-containing protein</fullName>
    </recommendedName>
</protein>
<evidence type="ECO:0000256" key="1">
    <source>
        <dbReference type="ARBA" id="ARBA00007992"/>
    </source>
</evidence>
<gene>
    <name evidence="7" type="ORF">EMPS_03737</name>
</gene>
<keyword evidence="3" id="KW-0274">FAD</keyword>
<evidence type="ECO:0000256" key="2">
    <source>
        <dbReference type="ARBA" id="ARBA00022630"/>
    </source>
</evidence>
<dbReference type="Pfam" id="PF01494">
    <property type="entry name" value="FAD_binding_3"/>
    <property type="match status" value="2"/>
</dbReference>
<dbReference type="PANTHER" id="PTHR47356">
    <property type="entry name" value="FAD-DEPENDENT MONOOXYGENASE ASQG-RELATED"/>
    <property type="match status" value="1"/>
</dbReference>
<dbReference type="SUPFAM" id="SSF51905">
    <property type="entry name" value="FAD/NAD(P)-binding domain"/>
    <property type="match status" value="1"/>
</dbReference>
<dbReference type="InterPro" id="IPR002938">
    <property type="entry name" value="FAD-bd"/>
</dbReference>
<comment type="similarity">
    <text evidence="1">Belongs to the paxM FAD-dependent monooxygenase family.</text>
</comment>
<dbReference type="InterPro" id="IPR036188">
    <property type="entry name" value="FAD/NAD-bd_sf"/>
</dbReference>
<dbReference type="EMBL" id="BQFW01000005">
    <property type="protein sequence ID" value="GJJ71387.1"/>
    <property type="molecule type" value="Genomic_DNA"/>
</dbReference>
<dbReference type="PRINTS" id="PR00420">
    <property type="entry name" value="RNGMNOXGNASE"/>
</dbReference>
<dbReference type="OrthoDB" id="655030at2759"/>
<dbReference type="GO" id="GO:0071949">
    <property type="term" value="F:FAD binding"/>
    <property type="evidence" value="ECO:0007669"/>
    <property type="project" value="InterPro"/>
</dbReference>
<dbReference type="PANTHER" id="PTHR47356:SF2">
    <property type="entry name" value="FAD-BINDING DOMAIN-CONTAINING PROTEIN-RELATED"/>
    <property type="match status" value="1"/>
</dbReference>
<organism evidence="7 8">
    <name type="scientific">Entomortierella parvispora</name>
    <dbReference type="NCBI Taxonomy" id="205924"/>
    <lineage>
        <taxon>Eukaryota</taxon>
        <taxon>Fungi</taxon>
        <taxon>Fungi incertae sedis</taxon>
        <taxon>Mucoromycota</taxon>
        <taxon>Mortierellomycotina</taxon>
        <taxon>Mortierellomycetes</taxon>
        <taxon>Mortierellales</taxon>
        <taxon>Mortierellaceae</taxon>
        <taxon>Entomortierella</taxon>
    </lineage>
</organism>
<evidence type="ECO:0000256" key="3">
    <source>
        <dbReference type="ARBA" id="ARBA00022827"/>
    </source>
</evidence>
<evidence type="ECO:0000256" key="4">
    <source>
        <dbReference type="ARBA" id="ARBA00023002"/>
    </source>
</evidence>
<sequence>MDFEVRRSPVVLISGGGLGGLLLGILLERAGIQYHIFERASIIKPLGSVMVLGSTILPVFEQLGLLEDLERFAVPFKSTTLHSEKTDGKLKQLAILGMKNEKDIAGYQSQTFVRHQLYNLLLSRIPPENITLGKKVLKVVERDDRIMIYCSDKSAYVGDILVGADGSYSAIRQCIYREMAKEKLLPKADAEDLVAGYTCMVGATTRLDVEKYPKLIGDHCQSEAVLGCESRSWSCWGISDHRICWSLKVQYKTLEEAKRQMFMSSSWHSGSHPAMIKEFENLPCPLGGTLGDLFEMTPKGTISKVYLEHKMYTTWYYKRSVLLGDACHKMLPAAGQGAVNALQDAVILANCLYDLEDVSQESVTAAFKRYYDQRYTHAKTQFENSELAAKITTGLNWTDRWTRTLYLNLLPPSAQQGIFAKTTTYQPQVAFLPLVPFRGTGTVLPQVPSTRYTAEQESYERGGKEKMNRRASKLEIEYPADICFLPPRLQ</sequence>
<feature type="domain" description="FAD-binding" evidence="6">
    <location>
        <begin position="11"/>
        <end position="182"/>
    </location>
</feature>
<proteinExistence type="inferred from homology"/>